<evidence type="ECO:0000256" key="1">
    <source>
        <dbReference type="ARBA" id="ARBA00004651"/>
    </source>
</evidence>
<dbReference type="GO" id="GO:0006465">
    <property type="term" value="P:signal peptide processing"/>
    <property type="evidence" value="ECO:0007669"/>
    <property type="project" value="TreeGrafter"/>
</dbReference>
<proteinExistence type="inferred from homology"/>
<evidence type="ECO:0000256" key="3">
    <source>
        <dbReference type="ARBA" id="ARBA00022475"/>
    </source>
</evidence>
<keyword evidence="11" id="KW-1185">Reference proteome</keyword>
<name>A0A1V4IN92_9CLOT</name>
<feature type="transmembrane region" description="Helical" evidence="7">
    <location>
        <begin position="225"/>
        <end position="248"/>
    </location>
</feature>
<dbReference type="Gene3D" id="1.20.120.1220">
    <property type="match status" value="1"/>
</dbReference>
<feature type="domain" description="Prepilin peptidase A24 N-terminal" evidence="9">
    <location>
        <begin position="11"/>
        <end position="93"/>
    </location>
</feature>
<keyword evidence="6 7" id="KW-0472">Membrane</keyword>
<feature type="domain" description="Prepilin type IV endopeptidase peptidase" evidence="8">
    <location>
        <begin position="106"/>
        <end position="207"/>
    </location>
</feature>
<comment type="caution">
    <text evidence="10">The sequence shown here is derived from an EMBL/GenBank/DDBJ whole genome shotgun (WGS) entry which is preliminary data.</text>
</comment>
<feature type="transmembrane region" description="Helical" evidence="7">
    <location>
        <begin position="152"/>
        <end position="174"/>
    </location>
</feature>
<evidence type="ECO:0000256" key="4">
    <source>
        <dbReference type="ARBA" id="ARBA00022692"/>
    </source>
</evidence>
<evidence type="ECO:0000313" key="10">
    <source>
        <dbReference type="EMBL" id="OPJ61511.1"/>
    </source>
</evidence>
<dbReference type="Pfam" id="PF06750">
    <property type="entry name" value="A24_N_bact"/>
    <property type="match status" value="1"/>
</dbReference>
<dbReference type="GO" id="GO:0005886">
    <property type="term" value="C:plasma membrane"/>
    <property type="evidence" value="ECO:0007669"/>
    <property type="project" value="UniProtKB-SubCell"/>
</dbReference>
<evidence type="ECO:0000259" key="8">
    <source>
        <dbReference type="Pfam" id="PF01478"/>
    </source>
</evidence>
<keyword evidence="4 7" id="KW-0812">Transmembrane</keyword>
<evidence type="ECO:0000259" key="9">
    <source>
        <dbReference type="Pfam" id="PF06750"/>
    </source>
</evidence>
<dbReference type="InterPro" id="IPR050882">
    <property type="entry name" value="Prepilin_peptidase/N-MTase"/>
</dbReference>
<dbReference type="PANTHER" id="PTHR30487">
    <property type="entry name" value="TYPE 4 PREPILIN-LIKE PROTEINS LEADER PEPTIDE-PROCESSING ENZYME"/>
    <property type="match status" value="1"/>
</dbReference>
<keyword evidence="3" id="KW-1003">Cell membrane</keyword>
<dbReference type="AlphaFoldDB" id="A0A1V4IN92"/>
<feature type="transmembrane region" description="Helical" evidence="7">
    <location>
        <begin position="194"/>
        <end position="213"/>
    </location>
</feature>
<keyword evidence="5 7" id="KW-1133">Transmembrane helix</keyword>
<evidence type="ECO:0000256" key="6">
    <source>
        <dbReference type="ARBA" id="ARBA00023136"/>
    </source>
</evidence>
<feature type="transmembrane region" description="Helical" evidence="7">
    <location>
        <begin position="126"/>
        <end position="145"/>
    </location>
</feature>
<comment type="similarity">
    <text evidence="2">Belongs to the peptidase A24 family.</text>
</comment>
<feature type="transmembrane region" description="Helical" evidence="7">
    <location>
        <begin position="6"/>
        <end position="25"/>
    </location>
</feature>
<feature type="transmembrane region" description="Helical" evidence="7">
    <location>
        <begin position="76"/>
        <end position="96"/>
    </location>
</feature>
<dbReference type="InterPro" id="IPR010627">
    <property type="entry name" value="Prepilin_pept_A24_N"/>
</dbReference>
<dbReference type="RefSeq" id="WP_079424254.1">
    <property type="nucleotide sequence ID" value="NZ_MZGV01000021.1"/>
</dbReference>
<evidence type="ECO:0000313" key="11">
    <source>
        <dbReference type="Proteomes" id="UP000190080"/>
    </source>
</evidence>
<dbReference type="PANTHER" id="PTHR30487:SF0">
    <property type="entry name" value="PREPILIN LEADER PEPTIDASE_N-METHYLTRANSFERASE-RELATED"/>
    <property type="match status" value="1"/>
</dbReference>
<dbReference type="STRING" id="1450648.CLORY_21930"/>
<dbReference type="Pfam" id="PF01478">
    <property type="entry name" value="Peptidase_A24"/>
    <property type="match status" value="1"/>
</dbReference>
<comment type="subcellular location">
    <subcellularLocation>
        <location evidence="1">Cell membrane</location>
        <topology evidence="1">Multi-pass membrane protein</topology>
    </subcellularLocation>
</comment>
<protein>
    <submittedName>
        <fullName evidence="10">Type 4 prepilin-like protein leader peptide-processing enzyme</fullName>
    </submittedName>
</protein>
<dbReference type="EMBL" id="MZGV01000021">
    <property type="protein sequence ID" value="OPJ61511.1"/>
    <property type="molecule type" value="Genomic_DNA"/>
</dbReference>
<organism evidence="10 11">
    <name type="scientific">Clostridium oryzae</name>
    <dbReference type="NCBI Taxonomy" id="1450648"/>
    <lineage>
        <taxon>Bacteria</taxon>
        <taxon>Bacillati</taxon>
        <taxon>Bacillota</taxon>
        <taxon>Clostridia</taxon>
        <taxon>Eubacteriales</taxon>
        <taxon>Clostridiaceae</taxon>
        <taxon>Clostridium</taxon>
    </lineage>
</organism>
<dbReference type="GO" id="GO:0004190">
    <property type="term" value="F:aspartic-type endopeptidase activity"/>
    <property type="evidence" value="ECO:0007669"/>
    <property type="project" value="InterPro"/>
</dbReference>
<dbReference type="InterPro" id="IPR000045">
    <property type="entry name" value="Prepilin_IV_endopep_pep"/>
</dbReference>
<accession>A0A1V4IN92</accession>
<evidence type="ECO:0000256" key="5">
    <source>
        <dbReference type="ARBA" id="ARBA00022989"/>
    </source>
</evidence>
<sequence>MNFFILIYIFILGTIMGSFYNVCIYRIPSGQSIINPPSRCTSCGSKLKAIDLVPIFSYIFLKGKCRYCQSKISPRYALIELFTGIIFACVYIRYGIGTEMIKYEALCSFLIVIGFIDFDTTDVYSIITYTGIAVGIVFTVVAFFLGNDIRSYIYGLLLSGGVIAGIVFVTKAMGTGDIAICALSGLYLGFSKSVVMLFFSFLIGGAAGGFLILSGKKRKEDYIAFGPYIALASIISVLLGDSIISAYMNIIVV</sequence>
<reference evidence="10 11" key="1">
    <citation type="submission" date="2017-03" db="EMBL/GenBank/DDBJ databases">
        <title>Genome sequence of Clostridium oryzae DSM 28571.</title>
        <authorList>
            <person name="Poehlein A."/>
            <person name="Daniel R."/>
        </authorList>
    </citation>
    <scope>NUCLEOTIDE SEQUENCE [LARGE SCALE GENOMIC DNA]</scope>
    <source>
        <strain evidence="10 11">DSM 28571</strain>
    </source>
</reference>
<dbReference type="Proteomes" id="UP000190080">
    <property type="component" value="Unassembled WGS sequence"/>
</dbReference>
<evidence type="ECO:0000256" key="7">
    <source>
        <dbReference type="SAM" id="Phobius"/>
    </source>
</evidence>
<gene>
    <name evidence="10" type="primary">comC</name>
    <name evidence="10" type="ORF">CLORY_21930</name>
</gene>
<evidence type="ECO:0000256" key="2">
    <source>
        <dbReference type="ARBA" id="ARBA00005801"/>
    </source>
</evidence>